<evidence type="ECO:0000313" key="3">
    <source>
        <dbReference type="Proteomes" id="UP000316882"/>
    </source>
</evidence>
<name>A0A4Y3PN21_BREPA</name>
<sequence>MNGQQTDGEERLGHLFSSEHASLEQSMEKLKQLVYQSRIMSAQTVEEFRLTIAQLVDSLQEHHRREEELLFVALTESLGYTAQPVQMMMEEHRQLVSQLSKLREETVCCQCAGRETTRLREVTTTLYRLLHDHFHKEEKLLFPMAEHVLDQAKKAAIMEAVKETGRGV</sequence>
<dbReference type="GO" id="GO:0005886">
    <property type="term" value="C:plasma membrane"/>
    <property type="evidence" value="ECO:0007669"/>
    <property type="project" value="TreeGrafter"/>
</dbReference>
<dbReference type="GeneID" id="87612374"/>
<proteinExistence type="predicted"/>
<dbReference type="CDD" id="cd12108">
    <property type="entry name" value="Hr-like"/>
    <property type="match status" value="1"/>
</dbReference>
<dbReference type="PANTHER" id="PTHR39966:SF3">
    <property type="entry name" value="DUF438 DOMAIN-CONTAINING PROTEIN"/>
    <property type="match status" value="1"/>
</dbReference>
<dbReference type="Proteomes" id="UP000316882">
    <property type="component" value="Unassembled WGS sequence"/>
</dbReference>
<feature type="domain" description="Hemerythrin-like" evidence="1">
    <location>
        <begin position="15"/>
        <end position="145"/>
    </location>
</feature>
<keyword evidence="3" id="KW-1185">Reference proteome</keyword>
<accession>A0A4Y3PN21</accession>
<gene>
    <name evidence="2" type="ORF">BPA01_42970</name>
</gene>
<dbReference type="STRING" id="54914.AV540_19240"/>
<evidence type="ECO:0000313" key="2">
    <source>
        <dbReference type="EMBL" id="GEB34717.1"/>
    </source>
</evidence>
<dbReference type="RefSeq" id="WP_122964877.1">
    <property type="nucleotide sequence ID" value="NZ_BJMH01000026.1"/>
</dbReference>
<dbReference type="InterPro" id="IPR012312">
    <property type="entry name" value="Hemerythrin-like"/>
</dbReference>
<dbReference type="EMBL" id="BJMH01000026">
    <property type="protein sequence ID" value="GEB34717.1"/>
    <property type="molecule type" value="Genomic_DNA"/>
</dbReference>
<comment type="caution">
    <text evidence="2">The sequence shown here is derived from an EMBL/GenBank/DDBJ whole genome shotgun (WGS) entry which is preliminary data.</text>
</comment>
<organism evidence="2 3">
    <name type="scientific">Brevibacillus parabrevis</name>
    <dbReference type="NCBI Taxonomy" id="54914"/>
    <lineage>
        <taxon>Bacteria</taxon>
        <taxon>Bacillati</taxon>
        <taxon>Bacillota</taxon>
        <taxon>Bacilli</taxon>
        <taxon>Bacillales</taxon>
        <taxon>Paenibacillaceae</taxon>
        <taxon>Brevibacillus</taxon>
    </lineage>
</organism>
<reference evidence="2 3" key="1">
    <citation type="submission" date="2019-06" db="EMBL/GenBank/DDBJ databases">
        <title>Whole genome shotgun sequence of Brevibacillus parabrevis NBRC 12334.</title>
        <authorList>
            <person name="Hosoyama A."/>
            <person name="Uohara A."/>
            <person name="Ohji S."/>
            <person name="Ichikawa N."/>
        </authorList>
    </citation>
    <scope>NUCLEOTIDE SEQUENCE [LARGE SCALE GENOMIC DNA]</scope>
    <source>
        <strain evidence="2 3">NBRC 12334</strain>
    </source>
</reference>
<dbReference type="Gene3D" id="1.20.120.520">
    <property type="entry name" value="nmb1532 protein domain like"/>
    <property type="match status" value="1"/>
</dbReference>
<dbReference type="Pfam" id="PF01814">
    <property type="entry name" value="Hemerythrin"/>
    <property type="match status" value="1"/>
</dbReference>
<dbReference type="PANTHER" id="PTHR39966">
    <property type="entry name" value="BLL2471 PROTEIN-RELATED"/>
    <property type="match status" value="1"/>
</dbReference>
<evidence type="ECO:0000259" key="1">
    <source>
        <dbReference type="Pfam" id="PF01814"/>
    </source>
</evidence>
<dbReference type="AlphaFoldDB" id="A0A4Y3PN21"/>
<protein>
    <recommendedName>
        <fullName evidence="1">Hemerythrin-like domain-containing protein</fullName>
    </recommendedName>
</protein>